<organism evidence="2 3">
    <name type="scientific">Amanita muscaria (strain Koide BX008)</name>
    <dbReference type="NCBI Taxonomy" id="946122"/>
    <lineage>
        <taxon>Eukaryota</taxon>
        <taxon>Fungi</taxon>
        <taxon>Dikarya</taxon>
        <taxon>Basidiomycota</taxon>
        <taxon>Agaricomycotina</taxon>
        <taxon>Agaricomycetes</taxon>
        <taxon>Agaricomycetidae</taxon>
        <taxon>Agaricales</taxon>
        <taxon>Pluteineae</taxon>
        <taxon>Amanitaceae</taxon>
        <taxon>Amanita</taxon>
    </lineage>
</organism>
<reference evidence="2 3" key="1">
    <citation type="submission" date="2014-04" db="EMBL/GenBank/DDBJ databases">
        <title>Evolutionary Origins and Diversification of the Mycorrhizal Mutualists.</title>
        <authorList>
            <consortium name="DOE Joint Genome Institute"/>
            <consortium name="Mycorrhizal Genomics Consortium"/>
            <person name="Kohler A."/>
            <person name="Kuo A."/>
            <person name="Nagy L.G."/>
            <person name="Floudas D."/>
            <person name="Copeland A."/>
            <person name="Barry K.W."/>
            <person name="Cichocki N."/>
            <person name="Veneault-Fourrey C."/>
            <person name="LaButti K."/>
            <person name="Lindquist E.A."/>
            <person name="Lipzen A."/>
            <person name="Lundell T."/>
            <person name="Morin E."/>
            <person name="Murat C."/>
            <person name="Riley R."/>
            <person name="Ohm R."/>
            <person name="Sun H."/>
            <person name="Tunlid A."/>
            <person name="Henrissat B."/>
            <person name="Grigoriev I.V."/>
            <person name="Hibbett D.S."/>
            <person name="Martin F."/>
        </authorList>
    </citation>
    <scope>NUCLEOTIDE SEQUENCE [LARGE SCALE GENOMIC DNA]</scope>
    <source>
        <strain evidence="2 3">Koide BX008</strain>
    </source>
</reference>
<gene>
    <name evidence="2" type="ORF">M378DRAFT_89973</name>
</gene>
<evidence type="ECO:0000259" key="1">
    <source>
        <dbReference type="Pfam" id="PF12937"/>
    </source>
</evidence>
<evidence type="ECO:0000313" key="2">
    <source>
        <dbReference type="EMBL" id="KIL56037.1"/>
    </source>
</evidence>
<dbReference type="Pfam" id="PF12937">
    <property type="entry name" value="F-box-like"/>
    <property type="match status" value="1"/>
</dbReference>
<proteinExistence type="predicted"/>
<accession>A0A0C2W4J8</accession>
<protein>
    <recommendedName>
        <fullName evidence="1">F-box domain-containing protein</fullName>
    </recommendedName>
</protein>
<dbReference type="Proteomes" id="UP000054549">
    <property type="component" value="Unassembled WGS sequence"/>
</dbReference>
<name>A0A0C2W4J8_AMAMK</name>
<evidence type="ECO:0000313" key="3">
    <source>
        <dbReference type="Proteomes" id="UP000054549"/>
    </source>
</evidence>
<dbReference type="InParanoid" id="A0A0C2W4J8"/>
<feature type="domain" description="F-box" evidence="1">
    <location>
        <begin position="17"/>
        <end position="70"/>
    </location>
</feature>
<dbReference type="HOGENOM" id="CLU_018544_6_1_1"/>
<dbReference type="OrthoDB" id="2269034at2759"/>
<dbReference type="AlphaFoldDB" id="A0A0C2W4J8"/>
<dbReference type="EMBL" id="KN818453">
    <property type="protein sequence ID" value="KIL56037.1"/>
    <property type="molecule type" value="Genomic_DNA"/>
</dbReference>
<keyword evidence="3" id="KW-1185">Reference proteome</keyword>
<dbReference type="InterPro" id="IPR001810">
    <property type="entry name" value="F-box_dom"/>
</dbReference>
<sequence length="72" mass="8284">MNNISHLKETLAIHRILPREIIGFIFSILCAEKIPIPHKQEMTPPQITVSHVCSKWREIALATPTLWNDVEI</sequence>
<feature type="non-terminal residue" evidence="2">
    <location>
        <position position="72"/>
    </location>
</feature>
<dbReference type="Gene3D" id="1.20.1280.50">
    <property type="match status" value="1"/>
</dbReference>